<protein>
    <recommendedName>
        <fullName evidence="2">Endonuclease/exonuclease/phosphatase domain-containing protein</fullName>
    </recommendedName>
</protein>
<dbReference type="AlphaFoldDB" id="A0A6S6S6K8"/>
<dbReference type="EMBL" id="CACVAR010000014">
    <property type="protein sequence ID" value="CAA6798670.1"/>
    <property type="molecule type" value="Genomic_DNA"/>
</dbReference>
<dbReference type="InterPro" id="IPR036691">
    <property type="entry name" value="Endo/exonu/phosph_ase_sf"/>
</dbReference>
<feature type="domain" description="Endonuclease/exonuclease/phosphatase" evidence="2">
    <location>
        <begin position="31"/>
        <end position="326"/>
    </location>
</feature>
<dbReference type="Gene3D" id="3.60.10.10">
    <property type="entry name" value="Endonuclease/exonuclease/phosphatase"/>
    <property type="match status" value="1"/>
</dbReference>
<evidence type="ECO:0000256" key="1">
    <source>
        <dbReference type="SAM" id="SignalP"/>
    </source>
</evidence>
<reference evidence="3" key="1">
    <citation type="submission" date="2020-01" db="EMBL/GenBank/DDBJ databases">
        <authorList>
            <person name="Meier V. D."/>
            <person name="Meier V D."/>
        </authorList>
    </citation>
    <scope>NUCLEOTIDE SEQUENCE</scope>
    <source>
        <strain evidence="3">HLG_WM_MAG_03</strain>
    </source>
</reference>
<dbReference type="GO" id="GO:0003824">
    <property type="term" value="F:catalytic activity"/>
    <property type="evidence" value="ECO:0007669"/>
    <property type="project" value="InterPro"/>
</dbReference>
<evidence type="ECO:0000313" key="3">
    <source>
        <dbReference type="EMBL" id="CAA6798670.1"/>
    </source>
</evidence>
<proteinExistence type="predicted"/>
<keyword evidence="1" id="KW-0732">Signal</keyword>
<dbReference type="SUPFAM" id="SSF56219">
    <property type="entry name" value="DNase I-like"/>
    <property type="match status" value="1"/>
</dbReference>
<gene>
    <name evidence="3" type="ORF">HELGO_WM69405</name>
</gene>
<feature type="signal peptide" evidence="1">
    <location>
        <begin position="1"/>
        <end position="26"/>
    </location>
</feature>
<feature type="chain" id="PRO_5027643148" description="Endonuclease/exonuclease/phosphatase domain-containing protein" evidence="1">
    <location>
        <begin position="27"/>
        <end position="434"/>
    </location>
</feature>
<dbReference type="InterPro" id="IPR005135">
    <property type="entry name" value="Endo/exonuclease/phosphatase"/>
</dbReference>
<organism evidence="3">
    <name type="scientific">uncultured Sulfurovum sp</name>
    <dbReference type="NCBI Taxonomy" id="269237"/>
    <lineage>
        <taxon>Bacteria</taxon>
        <taxon>Pseudomonadati</taxon>
        <taxon>Campylobacterota</taxon>
        <taxon>Epsilonproteobacteria</taxon>
        <taxon>Campylobacterales</taxon>
        <taxon>Sulfurovaceae</taxon>
        <taxon>Sulfurovum</taxon>
        <taxon>environmental samples</taxon>
    </lineage>
</organism>
<evidence type="ECO:0000259" key="2">
    <source>
        <dbReference type="Pfam" id="PF19580"/>
    </source>
</evidence>
<dbReference type="PANTHER" id="PTHR42834">
    <property type="entry name" value="ENDONUCLEASE/EXONUCLEASE/PHOSPHATASE FAMILY PROTEIN (AFU_ORTHOLOGUE AFUA_3G09210)"/>
    <property type="match status" value="1"/>
</dbReference>
<dbReference type="PANTHER" id="PTHR42834:SF1">
    <property type="entry name" value="ENDONUCLEASE_EXONUCLEASE_PHOSPHATASE FAMILY PROTEIN (AFU_ORTHOLOGUE AFUA_3G09210)"/>
    <property type="match status" value="1"/>
</dbReference>
<dbReference type="Pfam" id="PF19580">
    <property type="entry name" value="Exo_endo_phos_3"/>
    <property type="match status" value="1"/>
</dbReference>
<name>A0A6S6S6K8_9BACT</name>
<sequence length="434" mass="50899">GFYTHNIFMHKLLLISFFLLSFPLSATTFKVASYNVENLFDMKTNGTEYKAYKPNQHNWTKKNLQKKLLNISEVICDINADIIALQEIENEHALKLLRNSLKRVGCHYKYHAISKKKKSAIQVALLSTIPIENTKEISVARSLAYRNILEVKFKVDRKPFYIFVNHWSSKRSGEHKRITSARALVKRLKNLPKNSEYIIVGDFNNDYDEFYNINRTAINHVLNTTTSTNKFFRVNNLGSQELAHYNLWLELENYKRWSHNFYGNKQALDAILLPHTLFDGKGLDYVDDSFTVFKKRYLFHKRGYIFRWVYKKGRHKGEGYSDHLPVEATFSTAIPFEQKREPIRVGFIDNLYAKSPHYPLRLKKVKVIHKSKNKVTISQKGSRRSILVYGVEKSLDLGKAYDIMVYACKDYKGEYEVIDFEVEKRYDTPTLIKE</sequence>
<accession>A0A6S6S6K8</accession>
<feature type="non-terminal residue" evidence="3">
    <location>
        <position position="1"/>
    </location>
</feature>